<dbReference type="GO" id="GO:0006508">
    <property type="term" value="P:proteolysis"/>
    <property type="evidence" value="ECO:0007669"/>
    <property type="project" value="UniProtKB-KW"/>
</dbReference>
<dbReference type="RefSeq" id="WP_053783274.1">
    <property type="nucleotide sequence ID" value="NZ_LITU01000075.1"/>
</dbReference>
<evidence type="ECO:0000256" key="5">
    <source>
        <dbReference type="ARBA" id="ARBA00023049"/>
    </source>
</evidence>
<dbReference type="PANTHER" id="PTHR34217:SF1">
    <property type="entry name" value="CARBOXYPEPTIDASE 1"/>
    <property type="match status" value="1"/>
</dbReference>
<gene>
    <name evidence="9" type="ORF">AMS66_24530</name>
</gene>
<accession>A0A0M9BKH4</accession>
<evidence type="ECO:0000256" key="6">
    <source>
        <dbReference type="RuleBase" id="RU003435"/>
    </source>
</evidence>
<evidence type="ECO:0000256" key="4">
    <source>
        <dbReference type="ARBA" id="ARBA00022833"/>
    </source>
</evidence>
<proteinExistence type="inferred from homology"/>
<protein>
    <submittedName>
        <fullName evidence="9">Oligoendopeptidase</fullName>
    </submittedName>
</protein>
<dbReference type="InterPro" id="IPR034006">
    <property type="entry name" value="M3B_PepF_2"/>
</dbReference>
<keyword evidence="4 6" id="KW-0862">Zinc</keyword>
<evidence type="ECO:0000256" key="2">
    <source>
        <dbReference type="ARBA" id="ARBA00022723"/>
    </source>
</evidence>
<keyword evidence="3 6" id="KW-0378">Hydrolase</keyword>
<dbReference type="EMBL" id="LITU01000075">
    <property type="protein sequence ID" value="KOY14043.1"/>
    <property type="molecule type" value="Genomic_DNA"/>
</dbReference>
<dbReference type="InterPro" id="IPR001567">
    <property type="entry name" value="Pept_M3A_M3B_dom"/>
</dbReference>
<dbReference type="NCBIfam" id="TIGR02290">
    <property type="entry name" value="M3_fam_3"/>
    <property type="match status" value="1"/>
</dbReference>
<keyword evidence="2 6" id="KW-0479">Metal-binding</keyword>
<reference evidence="9 10" key="1">
    <citation type="submission" date="2015-08" db="EMBL/GenBank/DDBJ databases">
        <title>Draft genome sequence of cellulolytic and xylanolytic Paenibacillus sp. A59, isolated from a decaying forest soil from Patagonia, Argentina.</title>
        <authorList>
            <person name="Ghio S."/>
            <person name="Caceres A.M."/>
            <person name="Talia P."/>
            <person name="Grasso D."/>
            <person name="Campos E."/>
        </authorList>
    </citation>
    <scope>NUCLEOTIDE SEQUENCE [LARGE SCALE GENOMIC DNA]</scope>
    <source>
        <strain evidence="9 10">A59</strain>
    </source>
</reference>
<feature type="domain" description="Oligopeptidase F N-terminal" evidence="8">
    <location>
        <begin position="119"/>
        <end position="180"/>
    </location>
</feature>
<evidence type="ECO:0000259" key="8">
    <source>
        <dbReference type="Pfam" id="PF08439"/>
    </source>
</evidence>
<feature type="domain" description="Peptidase M3A/M3B catalytic" evidence="7">
    <location>
        <begin position="204"/>
        <end position="581"/>
    </location>
</feature>
<dbReference type="CDD" id="cd09607">
    <property type="entry name" value="M3B_PepF"/>
    <property type="match status" value="1"/>
</dbReference>
<dbReference type="InterPro" id="IPR011977">
    <property type="entry name" value="Pept_M3B_clade3"/>
</dbReference>
<dbReference type="GO" id="GO:0004222">
    <property type="term" value="F:metalloendopeptidase activity"/>
    <property type="evidence" value="ECO:0007669"/>
    <property type="project" value="InterPro"/>
</dbReference>
<dbReference type="OrthoDB" id="9769691at2"/>
<dbReference type="GO" id="GO:0046872">
    <property type="term" value="F:metal ion binding"/>
    <property type="evidence" value="ECO:0007669"/>
    <property type="project" value="UniProtKB-UniRule"/>
</dbReference>
<dbReference type="InterPro" id="IPR001333">
    <property type="entry name" value="Peptidase_M32_Taq"/>
</dbReference>
<dbReference type="Pfam" id="PF01432">
    <property type="entry name" value="Peptidase_M3"/>
    <property type="match status" value="1"/>
</dbReference>
<dbReference type="PANTHER" id="PTHR34217">
    <property type="entry name" value="METAL-DEPENDENT CARBOXYPEPTIDASE"/>
    <property type="match status" value="1"/>
</dbReference>
<comment type="caution">
    <text evidence="9">The sequence shown here is derived from an EMBL/GenBank/DDBJ whole genome shotgun (WGS) entry which is preliminary data.</text>
</comment>
<comment type="similarity">
    <text evidence="6">Belongs to the peptidase M3 family.</text>
</comment>
<keyword evidence="10" id="KW-1185">Reference proteome</keyword>
<dbReference type="Proteomes" id="UP000037688">
    <property type="component" value="Unassembled WGS sequence"/>
</dbReference>
<evidence type="ECO:0000259" key="7">
    <source>
        <dbReference type="Pfam" id="PF01432"/>
    </source>
</evidence>
<dbReference type="AlphaFoldDB" id="A0A0M9BKH4"/>
<dbReference type="GO" id="GO:0004181">
    <property type="term" value="F:metallocarboxypeptidase activity"/>
    <property type="evidence" value="ECO:0007669"/>
    <property type="project" value="InterPro"/>
</dbReference>
<dbReference type="Gene3D" id="1.10.1370.20">
    <property type="entry name" value="Oligoendopeptidase f, C-terminal domain"/>
    <property type="match status" value="1"/>
</dbReference>
<comment type="cofactor">
    <cofactor evidence="6">
        <name>Zn(2+)</name>
        <dbReference type="ChEBI" id="CHEBI:29105"/>
    </cofactor>
    <text evidence="6">Binds 1 zinc ion.</text>
</comment>
<dbReference type="Gene3D" id="1.20.140.70">
    <property type="entry name" value="Oligopeptidase f, N-terminal domain"/>
    <property type="match status" value="1"/>
</dbReference>
<name>A0A0M9BKH4_9BACL</name>
<dbReference type="Pfam" id="PF08439">
    <property type="entry name" value="Peptidase_M3_N"/>
    <property type="match status" value="1"/>
</dbReference>
<dbReference type="SUPFAM" id="SSF55486">
    <property type="entry name" value="Metalloproteases ('zincins'), catalytic domain"/>
    <property type="match status" value="1"/>
</dbReference>
<keyword evidence="1 6" id="KW-0645">Protease</keyword>
<evidence type="ECO:0000313" key="9">
    <source>
        <dbReference type="EMBL" id="KOY14043.1"/>
    </source>
</evidence>
<dbReference type="InterPro" id="IPR042088">
    <property type="entry name" value="OligoPept_F_C"/>
</dbReference>
<evidence type="ECO:0000313" key="10">
    <source>
        <dbReference type="Proteomes" id="UP000037688"/>
    </source>
</evidence>
<keyword evidence="5 6" id="KW-0482">Metalloprotease</keyword>
<dbReference type="PATRIC" id="fig|1705561.3.peg.5150"/>
<sequence>MKTPLQPVWDLESIFSGGSASESFAAYLIELEQDVRQLQALLKETPAPKSLEETNAFDPILELLQSCYVRISEGSAFVSCLSSQNQNDKKAVQLQGTISSLSAMLNSTKSQFDNTLSETTDSVWKAWIAREDVQPLAFALNESRTQAREKLSPELEGLALDLGVDGYHGWGKFYNTIVSKVNIPFEQNGETVMLSAGQAANKLSDSDRNVRETVFANWEQAWTDVEDFCADTLNHLAGFRLKLYEKRGWDDILKEPLAINRMSRQTLDTMWSVINGAKPALVQYLERKAKLLGVEKLSWSDVDAPVGKSGGKITYDEAAINIVDQFAKFSPKLSKFAEMAFEKRWIEAEDRPGKRPGGFCTSLPLSKATRIFMTFSGTPSNVSTLAHELGHGYHQHIMEELPALNQRYAMNVAETASTFAELIVADALVQSATDEQEKLALLEDKIQRSVAFFMNIHARFLFENRFYEQRKKGLVNADELSKLMVEAQQEAFCGALASDHPHFWASKLHFYLTGVPFYNFPYTFGYMFSAGIYARAQEEGTAFADKYDDLLRDTGRMTVEELAQKHLGTDLTQPDFWQNAANLVIADIEQFLEMTESTK</sequence>
<evidence type="ECO:0000256" key="3">
    <source>
        <dbReference type="ARBA" id="ARBA00022801"/>
    </source>
</evidence>
<organism evidence="9 10">
    <name type="scientific">Paenibacillus xylanivorans</name>
    <dbReference type="NCBI Taxonomy" id="1705561"/>
    <lineage>
        <taxon>Bacteria</taxon>
        <taxon>Bacillati</taxon>
        <taxon>Bacillota</taxon>
        <taxon>Bacilli</taxon>
        <taxon>Bacillales</taxon>
        <taxon>Paenibacillaceae</taxon>
        <taxon>Paenibacillus</taxon>
    </lineage>
</organism>
<evidence type="ECO:0000256" key="1">
    <source>
        <dbReference type="ARBA" id="ARBA00022670"/>
    </source>
</evidence>
<dbReference type="InterPro" id="IPR013647">
    <property type="entry name" value="OligopepF_N_dom"/>
</dbReference>